<gene>
    <name evidence="1" type="ORF">NVV95_06925</name>
</gene>
<evidence type="ECO:0000313" key="2">
    <source>
        <dbReference type="Proteomes" id="UP001165580"/>
    </source>
</evidence>
<sequence>MIARFEAELRGSGSLALVFMDGDGSDTSYRMTHRGLTLADRHVIEDAVHLDSRDSQLVQMADLVAWTALASIDRHPRNEFAWHWYSQHLAERDPRRGPVPI</sequence>
<dbReference type="Pfam" id="PF12686">
    <property type="entry name" value="DUF3800"/>
    <property type="match status" value="1"/>
</dbReference>
<protein>
    <submittedName>
        <fullName evidence="1">DUF3800 domain-containing protein</fullName>
    </submittedName>
</protein>
<keyword evidence="2" id="KW-1185">Reference proteome</keyword>
<proteinExistence type="predicted"/>
<evidence type="ECO:0000313" key="1">
    <source>
        <dbReference type="EMBL" id="MCS5714286.1"/>
    </source>
</evidence>
<reference evidence="1" key="1">
    <citation type="submission" date="2022-08" db="EMBL/GenBank/DDBJ databases">
        <authorList>
            <person name="Deng Y."/>
            <person name="Han X.-F."/>
            <person name="Zhang Y.-Q."/>
        </authorList>
    </citation>
    <scope>NUCLEOTIDE SEQUENCE</scope>
    <source>
        <strain evidence="1">CPCC 205716</strain>
    </source>
</reference>
<dbReference type="RefSeq" id="WP_259485804.1">
    <property type="nucleotide sequence ID" value="NZ_JANTEZ010000002.1"/>
</dbReference>
<dbReference type="EMBL" id="JANTEZ010000002">
    <property type="protein sequence ID" value="MCS5714286.1"/>
    <property type="molecule type" value="Genomic_DNA"/>
</dbReference>
<dbReference type="Proteomes" id="UP001165580">
    <property type="component" value="Unassembled WGS sequence"/>
</dbReference>
<organism evidence="1 2">
    <name type="scientific">Herbiconiux gentiana</name>
    <dbReference type="NCBI Taxonomy" id="2970912"/>
    <lineage>
        <taxon>Bacteria</taxon>
        <taxon>Bacillati</taxon>
        <taxon>Actinomycetota</taxon>
        <taxon>Actinomycetes</taxon>
        <taxon>Micrococcales</taxon>
        <taxon>Microbacteriaceae</taxon>
        <taxon>Herbiconiux</taxon>
    </lineage>
</organism>
<name>A0ABT2GHL5_9MICO</name>
<accession>A0ABT2GHL5</accession>
<comment type="caution">
    <text evidence="1">The sequence shown here is derived from an EMBL/GenBank/DDBJ whole genome shotgun (WGS) entry which is preliminary data.</text>
</comment>
<dbReference type="InterPro" id="IPR024524">
    <property type="entry name" value="DUF3800"/>
</dbReference>